<evidence type="ECO:0000313" key="1">
    <source>
        <dbReference type="EMBL" id="PKU61564.1"/>
    </source>
</evidence>
<reference evidence="1 2" key="2">
    <citation type="journal article" date="2017" name="Nature">
        <title>The Apostasia genome and the evolution of orchids.</title>
        <authorList>
            <person name="Zhang G.Q."/>
            <person name="Liu K.W."/>
            <person name="Li Z."/>
            <person name="Lohaus R."/>
            <person name="Hsiao Y.Y."/>
            <person name="Niu S.C."/>
            <person name="Wang J.Y."/>
            <person name="Lin Y.C."/>
            <person name="Xu Q."/>
            <person name="Chen L.J."/>
            <person name="Yoshida K."/>
            <person name="Fujiwara S."/>
            <person name="Wang Z.W."/>
            <person name="Zhang Y.Q."/>
            <person name="Mitsuda N."/>
            <person name="Wang M."/>
            <person name="Liu G.H."/>
            <person name="Pecoraro L."/>
            <person name="Huang H.X."/>
            <person name="Xiao X.J."/>
            <person name="Lin M."/>
            <person name="Wu X.Y."/>
            <person name="Wu W.L."/>
            <person name="Chen Y.Y."/>
            <person name="Chang S.B."/>
            <person name="Sakamoto S."/>
            <person name="Ohme-Takagi M."/>
            <person name="Yagi M."/>
            <person name="Zeng S.J."/>
            <person name="Shen C.Y."/>
            <person name="Yeh C.M."/>
            <person name="Luo Y.B."/>
            <person name="Tsai W.C."/>
            <person name="Van de Peer Y."/>
            <person name="Liu Z.J."/>
        </authorList>
    </citation>
    <scope>NUCLEOTIDE SEQUENCE [LARGE SCALE GENOMIC DNA]</scope>
    <source>
        <tissue evidence="1">The whole plant</tissue>
    </source>
</reference>
<dbReference type="PANTHER" id="PTHR36008:SF1">
    <property type="entry name" value="OS09G0478400 PROTEIN"/>
    <property type="match status" value="1"/>
</dbReference>
<dbReference type="EMBL" id="KZ503767">
    <property type="protein sequence ID" value="PKU61564.1"/>
    <property type="molecule type" value="Genomic_DNA"/>
</dbReference>
<dbReference type="Proteomes" id="UP000233837">
    <property type="component" value="Unassembled WGS sequence"/>
</dbReference>
<evidence type="ECO:0000313" key="2">
    <source>
        <dbReference type="Proteomes" id="UP000233837"/>
    </source>
</evidence>
<keyword evidence="2" id="KW-1185">Reference proteome</keyword>
<organism evidence="1 2">
    <name type="scientific">Dendrobium catenatum</name>
    <dbReference type="NCBI Taxonomy" id="906689"/>
    <lineage>
        <taxon>Eukaryota</taxon>
        <taxon>Viridiplantae</taxon>
        <taxon>Streptophyta</taxon>
        <taxon>Embryophyta</taxon>
        <taxon>Tracheophyta</taxon>
        <taxon>Spermatophyta</taxon>
        <taxon>Magnoliopsida</taxon>
        <taxon>Liliopsida</taxon>
        <taxon>Asparagales</taxon>
        <taxon>Orchidaceae</taxon>
        <taxon>Epidendroideae</taxon>
        <taxon>Malaxideae</taxon>
        <taxon>Dendrobiinae</taxon>
        <taxon>Dendrobium</taxon>
    </lineage>
</organism>
<name>A0A2I0VDS6_9ASPA</name>
<reference evidence="1 2" key="1">
    <citation type="journal article" date="2016" name="Sci. Rep.">
        <title>The Dendrobium catenatum Lindl. genome sequence provides insights into polysaccharide synthase, floral development and adaptive evolution.</title>
        <authorList>
            <person name="Zhang G.Q."/>
            <person name="Xu Q."/>
            <person name="Bian C."/>
            <person name="Tsai W.C."/>
            <person name="Yeh C.M."/>
            <person name="Liu K.W."/>
            <person name="Yoshida K."/>
            <person name="Zhang L.S."/>
            <person name="Chang S.B."/>
            <person name="Chen F."/>
            <person name="Shi Y."/>
            <person name="Su Y.Y."/>
            <person name="Zhang Y.Q."/>
            <person name="Chen L.J."/>
            <person name="Yin Y."/>
            <person name="Lin M."/>
            <person name="Huang H."/>
            <person name="Deng H."/>
            <person name="Wang Z.W."/>
            <person name="Zhu S.L."/>
            <person name="Zhao X."/>
            <person name="Deng C."/>
            <person name="Niu S.C."/>
            <person name="Huang J."/>
            <person name="Wang M."/>
            <person name="Liu G.H."/>
            <person name="Yang H.J."/>
            <person name="Xiao X.J."/>
            <person name="Hsiao Y.Y."/>
            <person name="Wu W.L."/>
            <person name="Chen Y.Y."/>
            <person name="Mitsuda N."/>
            <person name="Ohme-Takagi M."/>
            <person name="Luo Y.B."/>
            <person name="Van de Peer Y."/>
            <person name="Liu Z.J."/>
        </authorList>
    </citation>
    <scope>NUCLEOTIDE SEQUENCE [LARGE SCALE GENOMIC DNA]</scope>
    <source>
        <tissue evidence="1">The whole plant</tissue>
    </source>
</reference>
<accession>A0A2I0VDS6</accession>
<dbReference type="AlphaFoldDB" id="A0A2I0VDS6"/>
<protein>
    <submittedName>
        <fullName evidence="1">Uncharacterized protein</fullName>
    </submittedName>
</protein>
<gene>
    <name evidence="1" type="ORF">MA16_Dca015003</name>
</gene>
<sequence>MMFLRSILRSRKPIQATIADSPADILRSRILERERFRQRRRNPSHDEFFVQVPESSSWLDTATMPMILTAVAIALFAKVLMMYDETKAQERLERKIAKAPPEQGTVRMLTREEWDEIQEIRPRTPFESELARPNARIRTGEPIHFEDFKDWATDVFTHALTKAEEIVKQR</sequence>
<dbReference type="PANTHER" id="PTHR36008">
    <property type="entry name" value="OS09G0478400 PROTEIN"/>
    <property type="match status" value="1"/>
</dbReference>
<proteinExistence type="predicted"/>